<protein>
    <recommendedName>
        <fullName evidence="2">N-acetylglucosaminylphosphatidylinositol deacetylase</fullName>
        <ecNumber evidence="2">3.5.1.89</ecNumber>
    </recommendedName>
</protein>
<comment type="similarity">
    <text evidence="1">Belongs to the PIGL family.</text>
</comment>
<dbReference type="InterPro" id="IPR024078">
    <property type="entry name" value="LmbE-like_dom_sf"/>
</dbReference>
<organism evidence="3 4">
    <name type="scientific">Giardia duodenalis assemblage B</name>
    <dbReference type="NCBI Taxonomy" id="1394984"/>
    <lineage>
        <taxon>Eukaryota</taxon>
        <taxon>Metamonada</taxon>
        <taxon>Diplomonadida</taxon>
        <taxon>Hexamitidae</taxon>
        <taxon>Giardiinae</taxon>
        <taxon>Giardia</taxon>
    </lineage>
</organism>
<dbReference type="SUPFAM" id="SSF102588">
    <property type="entry name" value="LmbE-like"/>
    <property type="match status" value="1"/>
</dbReference>
<dbReference type="GO" id="GO:0000225">
    <property type="term" value="F:N-acetylglucosaminylphosphatidylinositol deacetylase activity"/>
    <property type="evidence" value="ECO:0007669"/>
    <property type="project" value="UniProtKB-EC"/>
</dbReference>
<dbReference type="InterPro" id="IPR003737">
    <property type="entry name" value="GlcNAc_PI_deacetylase-related"/>
</dbReference>
<evidence type="ECO:0000313" key="3">
    <source>
        <dbReference type="EMBL" id="KWX11328.1"/>
    </source>
</evidence>
<dbReference type="EMBL" id="JXTI01000207">
    <property type="protein sequence ID" value="KWX11328.1"/>
    <property type="molecule type" value="Genomic_DNA"/>
</dbReference>
<name>A0A132NMR1_GIAIN</name>
<gene>
    <name evidence="3" type="ORF">QR46_4709</name>
</gene>
<comment type="caution">
    <text evidence="3">The sequence shown here is derived from an EMBL/GenBank/DDBJ whole genome shotgun (WGS) entry which is preliminary data.</text>
</comment>
<accession>A0A132NMR1</accession>
<proteinExistence type="inferred from homology"/>
<evidence type="ECO:0000256" key="1">
    <source>
        <dbReference type="ARBA" id="ARBA00006066"/>
    </source>
</evidence>
<sequence>MTYNSILLSVISQLECYSGIQAIVLTAHPDDEILFFGPLLQYLEEHNTSTLVLCLTTGGWRSSAEAHEGSKQDPSQGALRVSELTSLSKKFSYIRTHQLRTPLLDDPCTFWDKDLLQIILYGMNIALGDTITVYTFDEKGATGHINHCQIGLAVLEYRLNARCYVLQTPSRLSWVIPYLYRARKNQLQIVSRSPRQLRSLFLTTYASQDVWFRRLFLTFAPYMHSNIFSAI</sequence>
<evidence type="ECO:0000313" key="4">
    <source>
        <dbReference type="Proteomes" id="UP000070089"/>
    </source>
</evidence>
<dbReference type="OrthoDB" id="440160at2759"/>
<reference evidence="3 4" key="1">
    <citation type="journal article" date="2015" name="Mol. Biochem. Parasitol.">
        <title>Identification of polymorphic genes for use in assemblage B genotyping assays through comparative genomics of multiple assemblage B Giardia duodenalis isolates.</title>
        <authorList>
            <person name="Wielinga C."/>
            <person name="Thompson R.C."/>
            <person name="Monis P."/>
            <person name="Ryan U."/>
        </authorList>
    </citation>
    <scope>NUCLEOTIDE SEQUENCE [LARGE SCALE GENOMIC DNA]</scope>
    <source>
        <strain evidence="3 4">BAH15c1</strain>
    </source>
</reference>
<dbReference type="EC" id="3.5.1.89" evidence="2"/>
<dbReference type="PANTHER" id="PTHR12993:SF11">
    <property type="entry name" value="N-ACETYLGLUCOSAMINYL-PHOSPHATIDYLINOSITOL DE-N-ACETYLASE"/>
    <property type="match status" value="1"/>
</dbReference>
<dbReference type="Proteomes" id="UP000070089">
    <property type="component" value="Unassembled WGS sequence"/>
</dbReference>
<dbReference type="GO" id="GO:0005783">
    <property type="term" value="C:endoplasmic reticulum"/>
    <property type="evidence" value="ECO:0007669"/>
    <property type="project" value="TreeGrafter"/>
</dbReference>
<evidence type="ECO:0000256" key="2">
    <source>
        <dbReference type="ARBA" id="ARBA00012176"/>
    </source>
</evidence>
<dbReference type="UniPathway" id="UPA00196"/>
<dbReference type="Pfam" id="PF02585">
    <property type="entry name" value="PIG-L"/>
    <property type="match status" value="1"/>
</dbReference>
<dbReference type="GO" id="GO:0016020">
    <property type="term" value="C:membrane"/>
    <property type="evidence" value="ECO:0007669"/>
    <property type="project" value="GOC"/>
</dbReference>
<dbReference type="GO" id="GO:0006506">
    <property type="term" value="P:GPI anchor biosynthetic process"/>
    <property type="evidence" value="ECO:0007669"/>
    <property type="project" value="UniProtKB-UniPathway"/>
</dbReference>
<dbReference type="Gene3D" id="3.40.50.10320">
    <property type="entry name" value="LmbE-like"/>
    <property type="match status" value="1"/>
</dbReference>
<dbReference type="PANTHER" id="PTHR12993">
    <property type="entry name" value="N-ACETYLGLUCOSAMINYL-PHOSPHATIDYLINOSITOL DE-N-ACETYLASE-RELATED"/>
    <property type="match status" value="1"/>
</dbReference>
<dbReference type="AlphaFoldDB" id="A0A132NMR1"/>
<dbReference type="VEuPathDB" id="GiardiaDB:QR46_4709"/>